<dbReference type="Proteomes" id="UP000494256">
    <property type="component" value="Unassembled WGS sequence"/>
</dbReference>
<reference evidence="4 5" key="1">
    <citation type="submission" date="2020-04" db="EMBL/GenBank/DDBJ databases">
        <authorList>
            <person name="Wallbank WR R."/>
            <person name="Pardo Diaz C."/>
            <person name="Kozak K."/>
            <person name="Martin S."/>
            <person name="Jiggins C."/>
            <person name="Moest M."/>
            <person name="Warren A I."/>
            <person name="Byers J.R.P. K."/>
            <person name="Montejo-Kovacevich G."/>
            <person name="Yen C E."/>
        </authorList>
    </citation>
    <scope>NUCLEOTIDE SEQUENCE [LARGE SCALE GENOMIC DNA]</scope>
</reference>
<dbReference type="EMBL" id="CADEBD010000292">
    <property type="protein sequence ID" value="CAB3232947.1"/>
    <property type="molecule type" value="Genomic_DNA"/>
</dbReference>
<feature type="compositionally biased region" description="Pro residues" evidence="1">
    <location>
        <begin position="99"/>
        <end position="112"/>
    </location>
</feature>
<feature type="region of interest" description="Disordered" evidence="1">
    <location>
        <begin position="96"/>
        <end position="121"/>
    </location>
</feature>
<protein>
    <submittedName>
        <fullName evidence="2">Uncharacterized protein</fullName>
    </submittedName>
</protein>
<dbReference type="Proteomes" id="UP000494106">
    <property type="component" value="Unassembled WGS sequence"/>
</dbReference>
<comment type="caution">
    <text evidence="2">The sequence shown here is derived from an EMBL/GenBank/DDBJ whole genome shotgun (WGS) entry which is preliminary data.</text>
</comment>
<dbReference type="AlphaFoldDB" id="A0A8S0ZMI7"/>
<evidence type="ECO:0000313" key="3">
    <source>
        <dbReference type="EMBL" id="CAB3241435.1"/>
    </source>
</evidence>
<organism evidence="2 5">
    <name type="scientific">Arctia plantaginis</name>
    <name type="common">Wood tiger moth</name>
    <name type="synonym">Phalaena plantaginis</name>
    <dbReference type="NCBI Taxonomy" id="874455"/>
    <lineage>
        <taxon>Eukaryota</taxon>
        <taxon>Metazoa</taxon>
        <taxon>Ecdysozoa</taxon>
        <taxon>Arthropoda</taxon>
        <taxon>Hexapoda</taxon>
        <taxon>Insecta</taxon>
        <taxon>Pterygota</taxon>
        <taxon>Neoptera</taxon>
        <taxon>Endopterygota</taxon>
        <taxon>Lepidoptera</taxon>
        <taxon>Glossata</taxon>
        <taxon>Ditrysia</taxon>
        <taxon>Noctuoidea</taxon>
        <taxon>Erebidae</taxon>
        <taxon>Arctiinae</taxon>
        <taxon>Arctia</taxon>
    </lineage>
</organism>
<evidence type="ECO:0000313" key="5">
    <source>
        <dbReference type="Proteomes" id="UP000494256"/>
    </source>
</evidence>
<proteinExistence type="predicted"/>
<name>A0A8S0ZMI7_ARCPL</name>
<evidence type="ECO:0000313" key="2">
    <source>
        <dbReference type="EMBL" id="CAB3232947.1"/>
    </source>
</evidence>
<evidence type="ECO:0000313" key="4">
    <source>
        <dbReference type="Proteomes" id="UP000494106"/>
    </source>
</evidence>
<keyword evidence="4" id="KW-1185">Reference proteome</keyword>
<dbReference type="OrthoDB" id="7429255at2759"/>
<sequence>MFMKKCTVEKVPDPPPPDLCKLQRIRKKQKAGIKICPKPPPPQPEPPPTCFGICIEKVKNPPLPPKTQDFPIVCTVAREITTEDRCDAIKWATAAKPDLPWPSCPPPPPAPEPPKRDPCEELERRKRIARCKERMRRYYD</sequence>
<accession>A0A8S0ZMI7</accession>
<gene>
    <name evidence="2" type="ORF">APLA_LOCUS5957</name>
    <name evidence="3" type="ORF">APLA_LOCUS8618</name>
</gene>
<evidence type="ECO:0000256" key="1">
    <source>
        <dbReference type="SAM" id="MobiDB-lite"/>
    </source>
</evidence>
<dbReference type="EMBL" id="CADEBC010000509">
    <property type="protein sequence ID" value="CAB3241435.1"/>
    <property type="molecule type" value="Genomic_DNA"/>
</dbReference>